<dbReference type="RefSeq" id="WP_390261644.1">
    <property type="nucleotide sequence ID" value="NZ_JBHUGH010000009.1"/>
</dbReference>
<gene>
    <name evidence="8" type="ORF">ACFSGJ_11465</name>
</gene>
<dbReference type="Gene3D" id="3.40.50.300">
    <property type="entry name" value="P-loop containing nucleotide triphosphate hydrolases"/>
    <property type="match status" value="1"/>
</dbReference>
<comment type="caution">
    <text evidence="8">The sequence shown here is derived from an EMBL/GenBank/DDBJ whole genome shotgun (WGS) entry which is preliminary data.</text>
</comment>
<dbReference type="Pfam" id="PF02562">
    <property type="entry name" value="PhoH"/>
    <property type="match status" value="1"/>
</dbReference>
<evidence type="ECO:0000313" key="9">
    <source>
        <dbReference type="Proteomes" id="UP001597353"/>
    </source>
</evidence>
<evidence type="ECO:0000313" key="8">
    <source>
        <dbReference type="EMBL" id="MFD1912827.1"/>
    </source>
</evidence>
<proteinExistence type="inferred from homology"/>
<dbReference type="InterPro" id="IPR003714">
    <property type="entry name" value="PhoH"/>
</dbReference>
<comment type="subcellular location">
    <subcellularLocation>
        <location evidence="1">Cytoplasm</location>
    </subcellularLocation>
</comment>
<dbReference type="PANTHER" id="PTHR30473">
    <property type="entry name" value="PROTEIN PHOH"/>
    <property type="match status" value="1"/>
</dbReference>
<keyword evidence="4" id="KW-0547">Nucleotide-binding</keyword>
<dbReference type="InterPro" id="IPR051451">
    <property type="entry name" value="PhoH2-like"/>
</dbReference>
<feature type="domain" description="PhoH-like protein" evidence="7">
    <location>
        <begin position="127"/>
        <end position="330"/>
    </location>
</feature>
<sequence>MGISALTPPPRPEDTAETLLEFADNRLLIDLCGEYDRNIALIEERTGVNILRRGNRLSVMGEHGPRMQAAMVLEALYSRLEEGRGFEQGDIEAILRMGSVPAPVGGGEQLEMFNGARFELRTRKKVIEPRTEAQKAYVQQLFTNEMAFGIGPAGTGKTYLAVAVGVTMFLGGHVDRIILSRPAVEAGERLGFLPGDMKEKVDPYMQPLYDALNDFLPAKQTQKLFEEKRIEIAPLAFMRGRTLANAFVVLDEAQNATAMQMKMFLTRLGEGSRMVITGDRTQIDLPRGVNSGLAEAERILKGVKGISFNYFTAKDVVRHPLVARIIEAYEREDDASPG</sequence>
<evidence type="ECO:0000259" key="7">
    <source>
        <dbReference type="Pfam" id="PF02562"/>
    </source>
</evidence>
<evidence type="ECO:0000256" key="1">
    <source>
        <dbReference type="ARBA" id="ARBA00004496"/>
    </source>
</evidence>
<evidence type="ECO:0000256" key="5">
    <source>
        <dbReference type="ARBA" id="ARBA00022840"/>
    </source>
</evidence>
<dbReference type="Proteomes" id="UP001597353">
    <property type="component" value="Unassembled WGS sequence"/>
</dbReference>
<reference evidence="9" key="1">
    <citation type="journal article" date="2019" name="Int. J. Syst. Evol. Microbiol.">
        <title>The Global Catalogue of Microorganisms (GCM) 10K type strain sequencing project: providing services to taxonomists for standard genome sequencing and annotation.</title>
        <authorList>
            <consortium name="The Broad Institute Genomics Platform"/>
            <consortium name="The Broad Institute Genome Sequencing Center for Infectious Disease"/>
            <person name="Wu L."/>
            <person name="Ma J."/>
        </authorList>
    </citation>
    <scope>NUCLEOTIDE SEQUENCE [LARGE SCALE GENOMIC DNA]</scope>
    <source>
        <strain evidence="9">CGMCC 4.7242</strain>
    </source>
</reference>
<protein>
    <recommendedName>
        <fullName evidence="6">PhoH-like protein</fullName>
    </recommendedName>
</protein>
<organism evidence="8 9">
    <name type="scientific">Halodurantibacterium flavum</name>
    <dbReference type="NCBI Taxonomy" id="1382802"/>
    <lineage>
        <taxon>Bacteria</taxon>
        <taxon>Pseudomonadati</taxon>
        <taxon>Pseudomonadota</taxon>
        <taxon>Alphaproteobacteria</taxon>
        <taxon>Rhodobacterales</taxon>
        <taxon>Paracoccaceae</taxon>
        <taxon>Halodurantibacterium</taxon>
    </lineage>
</organism>
<keyword evidence="3" id="KW-0963">Cytoplasm</keyword>
<name>A0ABW4S5L4_9RHOB</name>
<keyword evidence="9" id="KW-1185">Reference proteome</keyword>
<evidence type="ECO:0000256" key="3">
    <source>
        <dbReference type="ARBA" id="ARBA00022490"/>
    </source>
</evidence>
<evidence type="ECO:0000256" key="2">
    <source>
        <dbReference type="ARBA" id="ARBA00010393"/>
    </source>
</evidence>
<comment type="similarity">
    <text evidence="2">Belongs to the PhoH family.</text>
</comment>
<evidence type="ECO:0000256" key="4">
    <source>
        <dbReference type="ARBA" id="ARBA00022741"/>
    </source>
</evidence>
<evidence type="ECO:0000256" key="6">
    <source>
        <dbReference type="ARBA" id="ARBA00039970"/>
    </source>
</evidence>
<accession>A0ABW4S5L4</accession>
<dbReference type="SUPFAM" id="SSF52540">
    <property type="entry name" value="P-loop containing nucleoside triphosphate hydrolases"/>
    <property type="match status" value="1"/>
</dbReference>
<dbReference type="EMBL" id="JBHUGH010000009">
    <property type="protein sequence ID" value="MFD1912827.1"/>
    <property type="molecule type" value="Genomic_DNA"/>
</dbReference>
<keyword evidence="5" id="KW-0067">ATP-binding</keyword>
<dbReference type="InterPro" id="IPR027417">
    <property type="entry name" value="P-loop_NTPase"/>
</dbReference>
<dbReference type="PANTHER" id="PTHR30473:SF1">
    <property type="entry name" value="PHOH-LIKE PROTEIN"/>
    <property type="match status" value="1"/>
</dbReference>